<evidence type="ECO:0000256" key="1">
    <source>
        <dbReference type="ARBA" id="ARBA00005594"/>
    </source>
</evidence>
<dbReference type="EC" id="6.1.1.19" evidence="2"/>
<keyword evidence="7" id="KW-1185">Reference proteome</keyword>
<dbReference type="Pfam" id="PF05746">
    <property type="entry name" value="DALR_1"/>
    <property type="match status" value="1"/>
</dbReference>
<dbReference type="STRING" id="35608.A0A2U1N3A6"/>
<dbReference type="InterPro" id="IPR027417">
    <property type="entry name" value="P-loop_NTPase"/>
</dbReference>
<evidence type="ECO:0000256" key="4">
    <source>
        <dbReference type="ARBA" id="ARBA00049339"/>
    </source>
</evidence>
<evidence type="ECO:0000313" key="7">
    <source>
        <dbReference type="Proteomes" id="UP000245207"/>
    </source>
</evidence>
<evidence type="ECO:0000259" key="5">
    <source>
        <dbReference type="SMART" id="SM00836"/>
    </source>
</evidence>
<dbReference type="PANTHER" id="PTHR11956:SF5">
    <property type="entry name" value="ARGININE--TRNA LIGASE, CYTOPLASMIC"/>
    <property type="match status" value="1"/>
</dbReference>
<reference evidence="6 7" key="1">
    <citation type="journal article" date="2018" name="Mol. Plant">
        <title>The genome of Artemisia annua provides insight into the evolution of Asteraceae family and artemisinin biosynthesis.</title>
        <authorList>
            <person name="Shen Q."/>
            <person name="Zhang L."/>
            <person name="Liao Z."/>
            <person name="Wang S."/>
            <person name="Yan T."/>
            <person name="Shi P."/>
            <person name="Liu M."/>
            <person name="Fu X."/>
            <person name="Pan Q."/>
            <person name="Wang Y."/>
            <person name="Lv Z."/>
            <person name="Lu X."/>
            <person name="Zhang F."/>
            <person name="Jiang W."/>
            <person name="Ma Y."/>
            <person name="Chen M."/>
            <person name="Hao X."/>
            <person name="Li L."/>
            <person name="Tang Y."/>
            <person name="Lv G."/>
            <person name="Zhou Y."/>
            <person name="Sun X."/>
            <person name="Brodelius P.E."/>
            <person name="Rose J.K.C."/>
            <person name="Tang K."/>
        </authorList>
    </citation>
    <scope>NUCLEOTIDE SEQUENCE [LARGE SCALE GENOMIC DNA]</scope>
    <source>
        <strain evidence="7">cv. Huhao1</strain>
        <tissue evidence="6">Leaf</tissue>
    </source>
</reference>
<dbReference type="PANTHER" id="PTHR11956">
    <property type="entry name" value="ARGINYL-TRNA SYNTHETASE"/>
    <property type="match status" value="1"/>
</dbReference>
<sequence>MNAHTIICIEFFPKEEAWVLFKRVIGERVKTRAKLKPIAMKVAEGCGELPLILQAVGKALRYKKNFKQREITLDNVEKHGTSGIDSALRSEFAYLKLSYDYLERNKKNQSSYYVVCSQKTLTLIESLSYYVVVLQLFKVLNSCENERNKVKVALLIASKDDNKYLVEAQKNLTEWESEIWKTTQFEMLLKYLFEHFPNGEVNGQAIGDIVAQHFWLAGHDRLYQLKVGNGWLTGKDALGYGAVKEDTNTSFLILRYADLKNNRLTNCKFNHDQMLSDKGDTGVYLQYEHARMCSVLQRSGRDIEDLRSAFEEACTNLVPHILCEYLYELAKKFSSLYQACQVIGTPEETSRLLEEMLPSFGDYSCFQTLISSYMITEPKDFTEGKVKMS</sequence>
<dbReference type="InterPro" id="IPR009080">
    <property type="entry name" value="tRNAsynth_Ia_anticodon-bd"/>
</dbReference>
<organism evidence="6 7">
    <name type="scientific">Artemisia annua</name>
    <name type="common">Sweet wormwood</name>
    <dbReference type="NCBI Taxonomy" id="35608"/>
    <lineage>
        <taxon>Eukaryota</taxon>
        <taxon>Viridiplantae</taxon>
        <taxon>Streptophyta</taxon>
        <taxon>Embryophyta</taxon>
        <taxon>Tracheophyta</taxon>
        <taxon>Spermatophyta</taxon>
        <taxon>Magnoliopsida</taxon>
        <taxon>eudicotyledons</taxon>
        <taxon>Gunneridae</taxon>
        <taxon>Pentapetalae</taxon>
        <taxon>asterids</taxon>
        <taxon>campanulids</taxon>
        <taxon>Asterales</taxon>
        <taxon>Asteraceae</taxon>
        <taxon>Asteroideae</taxon>
        <taxon>Anthemideae</taxon>
        <taxon>Artemisiinae</taxon>
        <taxon>Artemisia</taxon>
    </lineage>
</organism>
<dbReference type="SUPFAM" id="SSF47323">
    <property type="entry name" value="Anticodon-binding domain of a subclass of class I aminoacyl-tRNA synthetases"/>
    <property type="match status" value="1"/>
</dbReference>
<evidence type="ECO:0000256" key="2">
    <source>
        <dbReference type="ARBA" id="ARBA00012837"/>
    </source>
</evidence>
<feature type="domain" description="DALR anticodon binding" evidence="5">
    <location>
        <begin position="285"/>
        <end position="356"/>
    </location>
</feature>
<dbReference type="OrthoDB" id="1898799at2759"/>
<dbReference type="InterPro" id="IPR042197">
    <property type="entry name" value="Apaf_helical"/>
</dbReference>
<comment type="catalytic activity">
    <reaction evidence="4">
        <text>tRNA(Arg) + L-arginine + ATP = L-arginyl-tRNA(Arg) + AMP + diphosphate</text>
        <dbReference type="Rhea" id="RHEA:20301"/>
        <dbReference type="Rhea" id="RHEA-COMP:9658"/>
        <dbReference type="Rhea" id="RHEA-COMP:9673"/>
        <dbReference type="ChEBI" id="CHEBI:30616"/>
        <dbReference type="ChEBI" id="CHEBI:32682"/>
        <dbReference type="ChEBI" id="CHEBI:33019"/>
        <dbReference type="ChEBI" id="CHEBI:78442"/>
        <dbReference type="ChEBI" id="CHEBI:78513"/>
        <dbReference type="ChEBI" id="CHEBI:456215"/>
        <dbReference type="EC" id="6.1.1.19"/>
    </reaction>
</comment>
<dbReference type="InterPro" id="IPR001278">
    <property type="entry name" value="Arg-tRNA-ligase"/>
</dbReference>
<comment type="similarity">
    <text evidence="1">Belongs to the class-I aminoacyl-tRNA synthetase family.</text>
</comment>
<dbReference type="Gene3D" id="1.10.730.10">
    <property type="entry name" value="Isoleucyl-tRNA Synthetase, Domain 1"/>
    <property type="match status" value="1"/>
</dbReference>
<comment type="caution">
    <text evidence="6">The sequence shown here is derived from an EMBL/GenBank/DDBJ whole genome shotgun (WGS) entry which is preliminary data.</text>
</comment>
<dbReference type="GO" id="GO:0004814">
    <property type="term" value="F:arginine-tRNA ligase activity"/>
    <property type="evidence" value="ECO:0007669"/>
    <property type="project" value="UniProtKB-EC"/>
</dbReference>
<dbReference type="EMBL" id="PKPP01003727">
    <property type="protein sequence ID" value="PWA67982.1"/>
    <property type="molecule type" value="Genomic_DNA"/>
</dbReference>
<protein>
    <recommendedName>
        <fullName evidence="2">arginine--tRNA ligase</fullName>
        <ecNumber evidence="2">6.1.1.19</ecNumber>
    </recommendedName>
</protein>
<dbReference type="GO" id="GO:0043531">
    <property type="term" value="F:ADP binding"/>
    <property type="evidence" value="ECO:0007669"/>
    <property type="project" value="InterPro"/>
</dbReference>
<dbReference type="GO" id="GO:0006420">
    <property type="term" value="P:arginyl-tRNA aminoacylation"/>
    <property type="evidence" value="ECO:0007669"/>
    <property type="project" value="InterPro"/>
</dbReference>
<dbReference type="AlphaFoldDB" id="A0A2U1N3A6"/>
<dbReference type="SUPFAM" id="SSF52540">
    <property type="entry name" value="P-loop containing nucleoside triphosphate hydrolases"/>
    <property type="match status" value="1"/>
</dbReference>
<dbReference type="Gene3D" id="1.10.8.430">
    <property type="entry name" value="Helical domain of apoptotic protease-activating factors"/>
    <property type="match status" value="1"/>
</dbReference>
<dbReference type="Gene3D" id="3.40.50.620">
    <property type="entry name" value="HUPs"/>
    <property type="match status" value="1"/>
</dbReference>
<name>A0A2U1N3A6_ARTAN</name>
<proteinExistence type="inferred from homology"/>
<evidence type="ECO:0000256" key="3">
    <source>
        <dbReference type="ARBA" id="ARBA00022614"/>
    </source>
</evidence>
<dbReference type="Proteomes" id="UP000245207">
    <property type="component" value="Unassembled WGS sequence"/>
</dbReference>
<evidence type="ECO:0000313" key="6">
    <source>
        <dbReference type="EMBL" id="PWA67982.1"/>
    </source>
</evidence>
<dbReference type="InterPro" id="IPR008909">
    <property type="entry name" value="DALR_anticod-bd"/>
</dbReference>
<dbReference type="GO" id="GO:0005524">
    <property type="term" value="F:ATP binding"/>
    <property type="evidence" value="ECO:0007669"/>
    <property type="project" value="InterPro"/>
</dbReference>
<gene>
    <name evidence="6" type="ORF">CTI12_AA312240</name>
</gene>
<accession>A0A2U1N3A6</accession>
<keyword evidence="3" id="KW-0433">Leucine-rich repeat</keyword>
<dbReference type="SMART" id="SM00836">
    <property type="entry name" value="DALR_1"/>
    <property type="match status" value="1"/>
</dbReference>
<dbReference type="InterPro" id="IPR014729">
    <property type="entry name" value="Rossmann-like_a/b/a_fold"/>
</dbReference>